<proteinExistence type="predicted"/>
<dbReference type="KEGG" id="ccin:107272773"/>
<keyword evidence="2" id="KW-1185">Reference proteome</keyword>
<sequence>MSRYSHDSLERNDCLEEPLQSNRSSNEVINLEPSRQSKITAKKHESVSLNIIKLSSPISDVLNETSGCSALNGSLVSSRNLIIAVDSFTRVEEKSRLDPRDNKDSNDNVIRDGLCTMNVAAHQRKGREKEEEERVKKTLPLSTGCRKTFPRIVTPMGSMRHTKKLSGVADERASWRMEESVRRSVSYLERYRRRTDVVRNRRACSSESSSLSICGDNSVERLMDVKSRASSGFPGDDQSELSLYKRLMNQTSRTLETSRSCESFQDDGDDHLRNGDGSASLRNIDVRSTPENKLNQPKFPGYRRYSLKDLKTLSVPRRDRSLGPDPVEVRKKRERLVRHRLYGDAVSARNRQRILQEKVRSCKAESCDAKDTQEGLRGDVKDFRTKSVTSGVTLPSRKSRSCTGTCPSPLRGPRSLKPLYDPHLESLQERHLSEKKMIEQLVKRGSVIF</sequence>
<name>A0AAJ7CA60_CEPCN</name>
<feature type="region of interest" description="Disordered" evidence="1">
    <location>
        <begin position="1"/>
        <end position="26"/>
    </location>
</feature>
<protein>
    <submittedName>
        <fullName evidence="3">Uncharacterized protein LOC107272773 isoform X1</fullName>
    </submittedName>
</protein>
<dbReference type="Proteomes" id="UP000694920">
    <property type="component" value="Unplaced"/>
</dbReference>
<feature type="compositionally biased region" description="Basic and acidic residues" evidence="1">
    <location>
        <begin position="1"/>
        <end position="14"/>
    </location>
</feature>
<accession>A0AAJ7CA60</accession>
<feature type="region of interest" description="Disordered" evidence="1">
    <location>
        <begin position="252"/>
        <end position="301"/>
    </location>
</feature>
<feature type="region of interest" description="Disordered" evidence="1">
    <location>
        <begin position="394"/>
        <end position="415"/>
    </location>
</feature>
<gene>
    <name evidence="3" type="primary">LOC107272773</name>
</gene>
<evidence type="ECO:0000256" key="1">
    <source>
        <dbReference type="SAM" id="MobiDB-lite"/>
    </source>
</evidence>
<dbReference type="GeneID" id="107272773"/>
<dbReference type="AlphaFoldDB" id="A0AAJ7CA60"/>
<reference evidence="3" key="1">
    <citation type="submission" date="2025-08" db="UniProtKB">
        <authorList>
            <consortium name="RefSeq"/>
        </authorList>
    </citation>
    <scope>IDENTIFICATION</scope>
</reference>
<organism evidence="2 3">
    <name type="scientific">Cephus cinctus</name>
    <name type="common">Wheat stem sawfly</name>
    <dbReference type="NCBI Taxonomy" id="211228"/>
    <lineage>
        <taxon>Eukaryota</taxon>
        <taxon>Metazoa</taxon>
        <taxon>Ecdysozoa</taxon>
        <taxon>Arthropoda</taxon>
        <taxon>Hexapoda</taxon>
        <taxon>Insecta</taxon>
        <taxon>Pterygota</taxon>
        <taxon>Neoptera</taxon>
        <taxon>Endopterygota</taxon>
        <taxon>Hymenoptera</taxon>
        <taxon>Cephoidea</taxon>
        <taxon>Cephidae</taxon>
        <taxon>Cephus</taxon>
    </lineage>
</organism>
<evidence type="ECO:0000313" key="2">
    <source>
        <dbReference type="Proteomes" id="UP000694920"/>
    </source>
</evidence>
<evidence type="ECO:0000313" key="3">
    <source>
        <dbReference type="RefSeq" id="XP_015605742.1"/>
    </source>
</evidence>
<dbReference type="RefSeq" id="XP_015605742.1">
    <property type="nucleotide sequence ID" value="XM_015750256.2"/>
</dbReference>
<feature type="compositionally biased region" description="Polar residues" evidence="1">
    <location>
        <begin position="252"/>
        <end position="263"/>
    </location>
</feature>